<sequence length="422" mass="48436">MGENKQLEYKATISSNTFLKTVSAYANYGGGKILFGVSDDGEILGVNDPVEAKLNLENKINDSISPVPEYALEIQEGNSISLTVFEGMYKPYMYKGKAYKRNDTATIEVDRLEYSRLILEGQGQSFEEMPALRQELTFSRLEEELVRVLEVEKLDKDILKTLELYSERKGYNNAAALLADKNDFKGVDMVRFGKDIDEIMDREVVEKVSLLIQLEKSMEMYRKYYQYEKIDGMERRTIEKIPEKAYREAIANALVHRAWDVKASIKVSMFEDRIEISSPGGLPSELSADEYVNGQISILRNPIIGNVFFRLKYIEKFGTGILRINHLYQNSLKKPVYKVFENSIKVVLPVIEEMGELTEMERIVWKQMQKQKEMTRIQMERSTGIKKDTLLRTLNGMIEKGLIQKAGAGRGTKYMRNVTADH</sequence>
<evidence type="ECO:0000313" key="3">
    <source>
        <dbReference type="Proteomes" id="UP000705508"/>
    </source>
</evidence>
<dbReference type="InterPro" id="IPR036390">
    <property type="entry name" value="WH_DNA-bd_sf"/>
</dbReference>
<feature type="domain" description="Schlafen AlbA-2" evidence="1">
    <location>
        <begin position="3"/>
        <end position="107"/>
    </location>
</feature>
<dbReference type="InterPro" id="IPR007421">
    <property type="entry name" value="Schlafen_AlbA_2_dom"/>
</dbReference>
<dbReference type="RefSeq" id="WP_338106534.1">
    <property type="nucleotide sequence ID" value="NZ_JACJKS010000001.1"/>
</dbReference>
<dbReference type="PANTHER" id="PTHR30595:SF6">
    <property type="entry name" value="SCHLAFEN ALBA-2 DOMAIN-CONTAINING PROTEIN"/>
    <property type="match status" value="1"/>
</dbReference>
<dbReference type="AlphaFoldDB" id="A0A938XA28"/>
<comment type="caution">
    <text evidence="2">The sequence shown here is derived from an EMBL/GenBank/DDBJ whole genome shotgun (WGS) entry which is preliminary data.</text>
</comment>
<dbReference type="Gene3D" id="1.10.10.10">
    <property type="entry name" value="Winged helix-like DNA-binding domain superfamily/Winged helix DNA-binding domain"/>
    <property type="match status" value="1"/>
</dbReference>
<organism evidence="2 3">
    <name type="scientific">Mordavella massiliensis</name>
    <dbReference type="NCBI Taxonomy" id="1871024"/>
    <lineage>
        <taxon>Bacteria</taxon>
        <taxon>Bacillati</taxon>
        <taxon>Bacillota</taxon>
        <taxon>Clostridia</taxon>
        <taxon>Eubacteriales</taxon>
        <taxon>Clostridiaceae</taxon>
        <taxon>Mordavella</taxon>
    </lineage>
</organism>
<proteinExistence type="predicted"/>
<evidence type="ECO:0000313" key="2">
    <source>
        <dbReference type="EMBL" id="MBM6947262.1"/>
    </source>
</evidence>
<evidence type="ECO:0000259" key="1">
    <source>
        <dbReference type="Pfam" id="PF04326"/>
    </source>
</evidence>
<protein>
    <submittedName>
        <fullName evidence="2">DNA binding domain-containing protein</fullName>
    </submittedName>
</protein>
<accession>A0A938XA28</accession>
<dbReference type="SUPFAM" id="SSF46785">
    <property type="entry name" value="Winged helix' DNA-binding domain"/>
    <property type="match status" value="1"/>
</dbReference>
<reference evidence="2" key="2">
    <citation type="journal article" date="2021" name="Sci. Rep.">
        <title>The distribution of antibiotic resistance genes in chicken gut microbiota commensals.</title>
        <authorList>
            <person name="Juricova H."/>
            <person name="Matiasovicova J."/>
            <person name="Kubasova T."/>
            <person name="Cejkova D."/>
            <person name="Rychlik I."/>
        </authorList>
    </citation>
    <scope>NUCLEOTIDE SEQUENCE</scope>
    <source>
        <strain evidence="2">An582</strain>
    </source>
</reference>
<dbReference type="EMBL" id="JACJKS010000001">
    <property type="protein sequence ID" value="MBM6947262.1"/>
    <property type="molecule type" value="Genomic_DNA"/>
</dbReference>
<reference evidence="2" key="1">
    <citation type="submission" date="2020-08" db="EMBL/GenBank/DDBJ databases">
        <authorList>
            <person name="Cejkova D."/>
            <person name="Kubasova T."/>
            <person name="Jahodarova E."/>
            <person name="Rychlik I."/>
        </authorList>
    </citation>
    <scope>NUCLEOTIDE SEQUENCE</scope>
    <source>
        <strain evidence="2">An582</strain>
    </source>
</reference>
<dbReference type="Gene3D" id="3.30.950.30">
    <property type="entry name" value="Schlafen, AAA domain"/>
    <property type="match status" value="1"/>
</dbReference>
<gene>
    <name evidence="2" type="ORF">H6A20_01110</name>
</gene>
<dbReference type="Pfam" id="PF13749">
    <property type="entry name" value="HATPase_c_4"/>
    <property type="match status" value="1"/>
</dbReference>
<dbReference type="Gene3D" id="3.30.565.60">
    <property type="match status" value="1"/>
</dbReference>
<dbReference type="InterPro" id="IPR036388">
    <property type="entry name" value="WH-like_DNA-bd_sf"/>
</dbReference>
<dbReference type="InterPro" id="IPR038461">
    <property type="entry name" value="Schlafen_AlbA_2_dom_sf"/>
</dbReference>
<dbReference type="InterPro" id="IPR038475">
    <property type="entry name" value="RecG_C_sf"/>
</dbReference>
<name>A0A938XA28_9CLOT</name>
<dbReference type="PANTHER" id="PTHR30595">
    <property type="entry name" value="GLPR-RELATED TRANSCRIPTIONAL REPRESSOR"/>
    <property type="match status" value="1"/>
</dbReference>
<dbReference type="Proteomes" id="UP000705508">
    <property type="component" value="Unassembled WGS sequence"/>
</dbReference>
<dbReference type="Pfam" id="PF04326">
    <property type="entry name" value="SLFN_AlbA_2"/>
    <property type="match status" value="1"/>
</dbReference>